<dbReference type="EMBL" id="OX395136">
    <property type="protein sequence ID" value="CAI5787888.1"/>
    <property type="molecule type" value="Genomic_DNA"/>
</dbReference>
<gene>
    <name evidence="1" type="ORF">PODLI_1B041730</name>
</gene>
<accession>A0AA35L2D4</accession>
<dbReference type="Proteomes" id="UP001178461">
    <property type="component" value="Chromosome 11"/>
</dbReference>
<name>A0AA35L2D4_9SAUR</name>
<reference evidence="1" key="1">
    <citation type="submission" date="2022-12" db="EMBL/GenBank/DDBJ databases">
        <authorList>
            <person name="Alioto T."/>
            <person name="Alioto T."/>
            <person name="Gomez Garrido J."/>
        </authorList>
    </citation>
    <scope>NUCLEOTIDE SEQUENCE</scope>
</reference>
<evidence type="ECO:0000313" key="1">
    <source>
        <dbReference type="EMBL" id="CAI5787888.1"/>
    </source>
</evidence>
<sequence>LSLFLLGREKPWQPLLAPTEDSHTESNKHKEIIWKGKRCIVEGTGGEFYAVQ</sequence>
<dbReference type="AlphaFoldDB" id="A0AA35L2D4"/>
<evidence type="ECO:0000313" key="2">
    <source>
        <dbReference type="Proteomes" id="UP001178461"/>
    </source>
</evidence>
<feature type="non-terminal residue" evidence="1">
    <location>
        <position position="1"/>
    </location>
</feature>
<organism evidence="1 2">
    <name type="scientific">Podarcis lilfordi</name>
    <name type="common">Lilford's wall lizard</name>
    <dbReference type="NCBI Taxonomy" id="74358"/>
    <lineage>
        <taxon>Eukaryota</taxon>
        <taxon>Metazoa</taxon>
        <taxon>Chordata</taxon>
        <taxon>Craniata</taxon>
        <taxon>Vertebrata</taxon>
        <taxon>Euteleostomi</taxon>
        <taxon>Lepidosauria</taxon>
        <taxon>Squamata</taxon>
        <taxon>Bifurcata</taxon>
        <taxon>Unidentata</taxon>
        <taxon>Episquamata</taxon>
        <taxon>Laterata</taxon>
        <taxon>Lacertibaenia</taxon>
        <taxon>Lacertidae</taxon>
        <taxon>Podarcis</taxon>
    </lineage>
</organism>
<proteinExistence type="predicted"/>
<keyword evidence="2" id="KW-1185">Reference proteome</keyword>
<protein>
    <submittedName>
        <fullName evidence="1">Uncharacterized protein</fullName>
    </submittedName>
</protein>